<comment type="caution">
    <text evidence="2">The sequence shown here is derived from an EMBL/GenBank/DDBJ whole genome shotgun (WGS) entry which is preliminary data.</text>
</comment>
<proteinExistence type="predicted"/>
<reference evidence="3" key="1">
    <citation type="submission" date="2017-04" db="EMBL/GenBank/DDBJ databases">
        <title>Function of individual gut microbiota members based on whole genome sequencing of pure cultures obtained from chicken caecum.</title>
        <authorList>
            <person name="Medvecky M."/>
            <person name="Cejkova D."/>
            <person name="Polansky O."/>
            <person name="Karasova D."/>
            <person name="Kubasova T."/>
            <person name="Cizek A."/>
            <person name="Rychlik I."/>
        </authorList>
    </citation>
    <scope>NUCLEOTIDE SEQUENCE [LARGE SCALE GENOMIC DNA]</scope>
    <source>
        <strain evidence="3">An144</strain>
    </source>
</reference>
<keyword evidence="1" id="KW-0812">Transmembrane</keyword>
<accession>A0A1Y4QXN2</accession>
<organism evidence="2 3">
    <name type="scientific">Enterococcus cecorum</name>
    <dbReference type="NCBI Taxonomy" id="44008"/>
    <lineage>
        <taxon>Bacteria</taxon>
        <taxon>Bacillati</taxon>
        <taxon>Bacillota</taxon>
        <taxon>Bacilli</taxon>
        <taxon>Lactobacillales</taxon>
        <taxon>Enterococcaceae</taxon>
        <taxon>Enterococcus</taxon>
    </lineage>
</organism>
<keyword evidence="1" id="KW-1133">Transmembrane helix</keyword>
<evidence type="ECO:0000313" key="3">
    <source>
        <dbReference type="Proteomes" id="UP000196074"/>
    </source>
</evidence>
<gene>
    <name evidence="2" type="ORF">B5E88_07710</name>
</gene>
<name>A0A1Y4QXN2_9ENTE</name>
<keyword evidence="1" id="KW-0472">Membrane</keyword>
<evidence type="ECO:0000313" key="2">
    <source>
        <dbReference type="EMBL" id="OUQ10074.1"/>
    </source>
</evidence>
<dbReference type="EMBL" id="NFLC01000013">
    <property type="protein sequence ID" value="OUQ10074.1"/>
    <property type="molecule type" value="Genomic_DNA"/>
</dbReference>
<dbReference type="Proteomes" id="UP000196074">
    <property type="component" value="Unassembled WGS sequence"/>
</dbReference>
<dbReference type="AlphaFoldDB" id="A0A1Y4QXN2"/>
<feature type="transmembrane region" description="Helical" evidence="1">
    <location>
        <begin position="6"/>
        <end position="22"/>
    </location>
</feature>
<sequence length="60" mass="7324">MLIDMLSFTTICLIYLWFYYRHCMNEKYIGRESKIEKTEEDLKEVITIGYIVSIFMIFNI</sequence>
<protein>
    <submittedName>
        <fullName evidence="2">Uncharacterized protein</fullName>
    </submittedName>
</protein>
<evidence type="ECO:0000256" key="1">
    <source>
        <dbReference type="SAM" id="Phobius"/>
    </source>
</evidence>